<keyword evidence="4" id="KW-1185">Reference proteome</keyword>
<feature type="transmembrane region" description="Helical" evidence="2">
    <location>
        <begin position="64"/>
        <end position="87"/>
    </location>
</feature>
<keyword evidence="2" id="KW-0812">Transmembrane</keyword>
<proteinExistence type="predicted"/>
<dbReference type="Proteomes" id="UP001432180">
    <property type="component" value="Chromosome"/>
</dbReference>
<protein>
    <submittedName>
        <fullName evidence="3">Uncharacterized protein</fullName>
    </submittedName>
</protein>
<gene>
    <name evidence="3" type="ORF">Thiowin_02103</name>
</gene>
<evidence type="ECO:0000313" key="4">
    <source>
        <dbReference type="Proteomes" id="UP001432180"/>
    </source>
</evidence>
<keyword evidence="2" id="KW-0472">Membrane</keyword>
<organism evidence="3 4">
    <name type="scientific">Thiorhodovibrio winogradskyi</name>
    <dbReference type="NCBI Taxonomy" id="77007"/>
    <lineage>
        <taxon>Bacteria</taxon>
        <taxon>Pseudomonadati</taxon>
        <taxon>Pseudomonadota</taxon>
        <taxon>Gammaproteobacteria</taxon>
        <taxon>Chromatiales</taxon>
        <taxon>Chromatiaceae</taxon>
        <taxon>Thiorhodovibrio</taxon>
    </lineage>
</organism>
<name>A0ABZ0S9A7_9GAMM</name>
<evidence type="ECO:0000256" key="1">
    <source>
        <dbReference type="SAM" id="MobiDB-lite"/>
    </source>
</evidence>
<accession>A0ABZ0S9A7</accession>
<sequence>MESLPLRWVPRFLRTARCPKCESNNVRPSRVLNPEQDRQLGDGLFVRWLRCRECGYRFRARDAFLVQLWLSGAIAVISTLATLFWVYSSQPGLLPPTQFEPNLTTMPVAPELFAPEEPDAEMDKESEPADMASDSEVH</sequence>
<evidence type="ECO:0000256" key="2">
    <source>
        <dbReference type="SAM" id="Phobius"/>
    </source>
</evidence>
<dbReference type="EMBL" id="CP121472">
    <property type="protein sequence ID" value="WPL17115.1"/>
    <property type="molecule type" value="Genomic_DNA"/>
</dbReference>
<evidence type="ECO:0000313" key="3">
    <source>
        <dbReference type="EMBL" id="WPL17115.1"/>
    </source>
</evidence>
<reference evidence="3 4" key="1">
    <citation type="journal article" date="2023" name="Microorganisms">
        <title>Thiorhodovibrio frisius and Trv. litoralis spp. nov., Two Novel Members from a Clade of Fastidious Purple Sulfur Bacteria That Exhibit Unique Red-Shifted Light-Harvesting Capabilities.</title>
        <authorList>
            <person name="Methner A."/>
            <person name="Kuzyk S.B."/>
            <person name="Petersen J."/>
            <person name="Bauer S."/>
            <person name="Brinkmann H."/>
            <person name="Sichau K."/>
            <person name="Wanner G."/>
            <person name="Wolf J."/>
            <person name="Neumann-Schaal M."/>
            <person name="Henke P."/>
            <person name="Tank M."/>
            <person name="Sproer C."/>
            <person name="Bunk B."/>
            <person name="Overmann J."/>
        </authorList>
    </citation>
    <scope>NUCLEOTIDE SEQUENCE [LARGE SCALE GENOMIC DNA]</scope>
    <source>
        <strain evidence="3 4">DSM 6702</strain>
    </source>
</reference>
<feature type="region of interest" description="Disordered" evidence="1">
    <location>
        <begin position="114"/>
        <end position="138"/>
    </location>
</feature>
<keyword evidence="2" id="KW-1133">Transmembrane helix</keyword>